<evidence type="ECO:0000256" key="4">
    <source>
        <dbReference type="ARBA" id="ARBA00023002"/>
    </source>
</evidence>
<dbReference type="GO" id="GO:0005506">
    <property type="term" value="F:iron ion binding"/>
    <property type="evidence" value="ECO:0007669"/>
    <property type="project" value="InterPro"/>
</dbReference>
<keyword evidence="4 7" id="KW-0560">Oxidoreductase</keyword>
<dbReference type="PANTHER" id="PTHR24305:SF96">
    <property type="entry name" value="CYTOCHROME P450 MONOOXYGENASE STCB-RELATED"/>
    <property type="match status" value="1"/>
</dbReference>
<dbReference type="PROSITE" id="PS00086">
    <property type="entry name" value="CYTOCHROME_P450"/>
    <property type="match status" value="1"/>
</dbReference>
<evidence type="ECO:0000256" key="5">
    <source>
        <dbReference type="ARBA" id="ARBA00023004"/>
    </source>
</evidence>
<comment type="cofactor">
    <cofactor evidence="1 6">
        <name>heme</name>
        <dbReference type="ChEBI" id="CHEBI:30413"/>
    </cofactor>
</comment>
<protein>
    <submittedName>
        <fullName evidence="8">Benzoate 4-monooxygenase cytochrome P450</fullName>
    </submittedName>
</protein>
<dbReference type="InterPro" id="IPR001128">
    <property type="entry name" value="Cyt_P450"/>
</dbReference>
<dbReference type="InterPro" id="IPR017972">
    <property type="entry name" value="Cyt_P450_CS"/>
</dbReference>
<evidence type="ECO:0000256" key="3">
    <source>
        <dbReference type="ARBA" id="ARBA00022723"/>
    </source>
</evidence>
<reference evidence="8" key="1">
    <citation type="submission" date="2021-12" db="EMBL/GenBank/DDBJ databases">
        <title>Convergent genome expansion in fungi linked to evolution of root-endophyte symbiosis.</title>
        <authorList>
            <consortium name="DOE Joint Genome Institute"/>
            <person name="Ke Y.-H."/>
            <person name="Bonito G."/>
            <person name="Liao H.-L."/>
            <person name="Looney B."/>
            <person name="Rojas-Flechas A."/>
            <person name="Nash J."/>
            <person name="Hameed K."/>
            <person name="Schadt C."/>
            <person name="Martin F."/>
            <person name="Crous P.W."/>
            <person name="Miettinen O."/>
            <person name="Magnuson J.K."/>
            <person name="Labbe J."/>
            <person name="Jacobson D."/>
            <person name="Doktycz M.J."/>
            <person name="Veneault-Fourrey C."/>
            <person name="Kuo A."/>
            <person name="Mondo S."/>
            <person name="Calhoun S."/>
            <person name="Riley R."/>
            <person name="Ohm R."/>
            <person name="LaButti K."/>
            <person name="Andreopoulos B."/>
            <person name="Pangilinan J."/>
            <person name="Nolan M."/>
            <person name="Tritt A."/>
            <person name="Clum A."/>
            <person name="Lipzen A."/>
            <person name="Daum C."/>
            <person name="Barry K."/>
            <person name="Grigoriev I.V."/>
            <person name="Vilgalys R."/>
        </authorList>
    </citation>
    <scope>NUCLEOTIDE SEQUENCE</scope>
    <source>
        <strain evidence="8">PMI_201</strain>
    </source>
</reference>
<evidence type="ECO:0000256" key="6">
    <source>
        <dbReference type="PIRSR" id="PIRSR602401-1"/>
    </source>
</evidence>
<dbReference type="PRINTS" id="PR00463">
    <property type="entry name" value="EP450I"/>
</dbReference>
<evidence type="ECO:0000256" key="1">
    <source>
        <dbReference type="ARBA" id="ARBA00001971"/>
    </source>
</evidence>
<keyword evidence="6 7" id="KW-0349">Heme</keyword>
<evidence type="ECO:0000313" key="8">
    <source>
        <dbReference type="EMBL" id="KAH8691949.1"/>
    </source>
</evidence>
<dbReference type="InterPro" id="IPR002401">
    <property type="entry name" value="Cyt_P450_E_grp-I"/>
</dbReference>
<dbReference type="GO" id="GO:0004497">
    <property type="term" value="F:monooxygenase activity"/>
    <property type="evidence" value="ECO:0007669"/>
    <property type="project" value="UniProtKB-KW"/>
</dbReference>
<dbReference type="PRINTS" id="PR00385">
    <property type="entry name" value="P450"/>
</dbReference>
<dbReference type="PANTHER" id="PTHR24305">
    <property type="entry name" value="CYTOCHROME P450"/>
    <property type="match status" value="1"/>
</dbReference>
<dbReference type="InterPro" id="IPR036396">
    <property type="entry name" value="Cyt_P450_sf"/>
</dbReference>
<gene>
    <name evidence="8" type="ORF">BGW36DRAFT_386604</name>
</gene>
<comment type="caution">
    <text evidence="8">The sequence shown here is derived from an EMBL/GenBank/DDBJ whole genome shotgun (WGS) entry which is preliminary data.</text>
</comment>
<dbReference type="EMBL" id="JAJTJA010000011">
    <property type="protein sequence ID" value="KAH8691949.1"/>
    <property type="molecule type" value="Genomic_DNA"/>
</dbReference>
<evidence type="ECO:0000313" key="9">
    <source>
        <dbReference type="Proteomes" id="UP001201262"/>
    </source>
</evidence>
<dbReference type="CDD" id="cd11059">
    <property type="entry name" value="CYP_fungal"/>
    <property type="match status" value="1"/>
</dbReference>
<proteinExistence type="inferred from homology"/>
<keyword evidence="7" id="KW-0503">Monooxygenase</keyword>
<dbReference type="Pfam" id="PF00067">
    <property type="entry name" value="p450"/>
    <property type="match status" value="1"/>
</dbReference>
<sequence length="495" mass="55711">MIDILLSVCSGTHNSSFPVAIGLVGCLLIAIICRSWTNPLSAIPGPWLSNWTGVVTTYHWFMGRRAQYVDSLHNKYGPIVRVSPTEVHVNDIPAVKEIHKVGSRYLKSDWYFDLTTRSTVTIFNTTSPSYHSHLRKLMSGPISDANLKQYEPIIMERVSLALEGIDDEIRARGAADIFKWATFLATDVIGELTFGESFKMLERREKNQYVEDLETIASNQPFKTTFPWLVTAGLYIQLGVFRRIAELIQRLQEYATQSVQRYQDHLKQNPTNPKPTLFTKLYNAEEQDILNHKEILANAQSYIVAGSDTTALTLTYLIYAVCKDWKIKDRLVKELASLPPDFRDTDCRELPFLNQVITETLRAYPVIATALPRIVPSGGAVLAGYSIPGGMTVSTQAYSLHNNPVVFPAPQTFDPSRWETPTKEMNDSFMAFGGGSRVCIGMHLAKVELRLATAHFFRRFSSARVSSKEGMSDADMEMKAWFLAQPKGHRCLIEA</sequence>
<dbReference type="GO" id="GO:0016705">
    <property type="term" value="F:oxidoreductase activity, acting on paired donors, with incorporation or reduction of molecular oxygen"/>
    <property type="evidence" value="ECO:0007669"/>
    <property type="project" value="InterPro"/>
</dbReference>
<dbReference type="AlphaFoldDB" id="A0AAD4PWS3"/>
<dbReference type="GeneID" id="70247308"/>
<dbReference type="RefSeq" id="XP_046067946.1">
    <property type="nucleotide sequence ID" value="XM_046217021.1"/>
</dbReference>
<organism evidence="8 9">
    <name type="scientific">Talaromyces proteolyticus</name>
    <dbReference type="NCBI Taxonomy" id="1131652"/>
    <lineage>
        <taxon>Eukaryota</taxon>
        <taxon>Fungi</taxon>
        <taxon>Dikarya</taxon>
        <taxon>Ascomycota</taxon>
        <taxon>Pezizomycotina</taxon>
        <taxon>Eurotiomycetes</taxon>
        <taxon>Eurotiomycetidae</taxon>
        <taxon>Eurotiales</taxon>
        <taxon>Trichocomaceae</taxon>
        <taxon>Talaromyces</taxon>
        <taxon>Talaromyces sect. Bacilispori</taxon>
    </lineage>
</organism>
<dbReference type="Gene3D" id="1.10.630.10">
    <property type="entry name" value="Cytochrome P450"/>
    <property type="match status" value="1"/>
</dbReference>
<evidence type="ECO:0000256" key="2">
    <source>
        <dbReference type="ARBA" id="ARBA00010617"/>
    </source>
</evidence>
<name>A0AAD4PWS3_9EURO</name>
<accession>A0AAD4PWS3</accession>
<dbReference type="SUPFAM" id="SSF48264">
    <property type="entry name" value="Cytochrome P450"/>
    <property type="match status" value="1"/>
</dbReference>
<feature type="binding site" description="axial binding residue" evidence="6">
    <location>
        <position position="439"/>
    </location>
    <ligand>
        <name>heme</name>
        <dbReference type="ChEBI" id="CHEBI:30413"/>
    </ligand>
    <ligandPart>
        <name>Fe</name>
        <dbReference type="ChEBI" id="CHEBI:18248"/>
    </ligandPart>
</feature>
<dbReference type="Proteomes" id="UP001201262">
    <property type="component" value="Unassembled WGS sequence"/>
</dbReference>
<dbReference type="InterPro" id="IPR050121">
    <property type="entry name" value="Cytochrome_P450_monoxygenase"/>
</dbReference>
<keyword evidence="3 6" id="KW-0479">Metal-binding</keyword>
<dbReference type="GO" id="GO:0020037">
    <property type="term" value="F:heme binding"/>
    <property type="evidence" value="ECO:0007669"/>
    <property type="project" value="InterPro"/>
</dbReference>
<keyword evidence="5 6" id="KW-0408">Iron</keyword>
<keyword evidence="9" id="KW-1185">Reference proteome</keyword>
<comment type="similarity">
    <text evidence="2 7">Belongs to the cytochrome P450 family.</text>
</comment>
<evidence type="ECO:0000256" key="7">
    <source>
        <dbReference type="RuleBase" id="RU000461"/>
    </source>
</evidence>